<sequence length="292" mass="31716">LNGSVFSQYSVSQNDSDRVAYSAYSFRQPAANLMPTAYPMQLDSHVMNMPTEISSYSPIQTNVPVGSTSYSAMRPNDHTGLDNLSLAAELILSSAVSSNVSKDQHNSQNTHPLSSARVLSNTREGISQITEQSQPDTSMSMGINTPQKDSDAIRLPEDFSTPSINCKNETPVTGRTYLVHDPEINGTSASLRSFMSASESIKTNKVDLKCEGTLNEHDEQSMRSSSPVTESHEDEPTVNDVDLDGDCDSMDTDENIHEGGEEGANNNDVTSSHEESDDAPNPSPKRPTPLKR</sequence>
<name>A0ACA9RC67_9GLOM</name>
<keyword evidence="2" id="KW-1185">Reference proteome</keyword>
<feature type="non-terminal residue" evidence="1">
    <location>
        <position position="1"/>
    </location>
</feature>
<dbReference type="Proteomes" id="UP000789920">
    <property type="component" value="Unassembled WGS sequence"/>
</dbReference>
<reference evidence="1" key="1">
    <citation type="submission" date="2021-06" db="EMBL/GenBank/DDBJ databases">
        <authorList>
            <person name="Kallberg Y."/>
            <person name="Tangrot J."/>
            <person name="Rosling A."/>
        </authorList>
    </citation>
    <scope>NUCLEOTIDE SEQUENCE</scope>
    <source>
        <strain evidence="1">MA461A</strain>
    </source>
</reference>
<protein>
    <submittedName>
        <fullName evidence="1">4483_t:CDS:1</fullName>
    </submittedName>
</protein>
<evidence type="ECO:0000313" key="2">
    <source>
        <dbReference type="Proteomes" id="UP000789920"/>
    </source>
</evidence>
<proteinExistence type="predicted"/>
<evidence type="ECO:0000313" key="1">
    <source>
        <dbReference type="EMBL" id="CAG8785469.1"/>
    </source>
</evidence>
<organism evidence="1 2">
    <name type="scientific">Racocetra persica</name>
    <dbReference type="NCBI Taxonomy" id="160502"/>
    <lineage>
        <taxon>Eukaryota</taxon>
        <taxon>Fungi</taxon>
        <taxon>Fungi incertae sedis</taxon>
        <taxon>Mucoromycota</taxon>
        <taxon>Glomeromycotina</taxon>
        <taxon>Glomeromycetes</taxon>
        <taxon>Diversisporales</taxon>
        <taxon>Gigasporaceae</taxon>
        <taxon>Racocetra</taxon>
    </lineage>
</organism>
<comment type="caution">
    <text evidence="1">The sequence shown here is derived from an EMBL/GenBank/DDBJ whole genome shotgun (WGS) entry which is preliminary data.</text>
</comment>
<gene>
    <name evidence="1" type="ORF">RPERSI_LOCUS18224</name>
</gene>
<feature type="non-terminal residue" evidence="1">
    <location>
        <position position="292"/>
    </location>
</feature>
<accession>A0ACA9RC67</accession>
<dbReference type="EMBL" id="CAJVQC010047958">
    <property type="protein sequence ID" value="CAG8785469.1"/>
    <property type="molecule type" value="Genomic_DNA"/>
</dbReference>